<sequence length="277" mass="31150">MDIADRYHRLLNILTGMESVVVGFSAGVDSTFLLGCSLKALGKDKVLAATALSETFPTFQSEEARSIAQSLGADHHVFHTRELEIEGFKDNPPDRCYFCKHELYSYLVILAEKKGYRHVIDGTNLDDEGDHRPGRRALEELGIRSPLREAGLGKGDIRLLSKQMSLPTWDKPSFACLSSRFPYGDTITPEKLRMVEAAEEFIRGLGFRQLRVRHHGDTARIEVEPADINRLTSEGMRSAIVEKLKSLGYRYVSVDLQGYRTGSLNEVLRSGRGEEYR</sequence>
<evidence type="ECO:0000313" key="3">
    <source>
        <dbReference type="EMBL" id="OGF97610.1"/>
    </source>
</evidence>
<feature type="active site" description="Nucleophile and sulfur donor" evidence="1">
    <location>
        <position position="176"/>
    </location>
</feature>
<dbReference type="NCBIfam" id="TIGR00268">
    <property type="entry name" value="ATP-dependent sacrificial sulfur transferase LarE"/>
    <property type="match status" value="1"/>
</dbReference>
<dbReference type="InterPro" id="IPR014729">
    <property type="entry name" value="Rossmann-like_a/b/a_fold"/>
</dbReference>
<dbReference type="Gene3D" id="3.40.50.620">
    <property type="entry name" value="HUPs"/>
    <property type="match status" value="1"/>
</dbReference>
<dbReference type="GO" id="GO:0006163">
    <property type="term" value="P:purine nucleotide metabolic process"/>
    <property type="evidence" value="ECO:0007669"/>
    <property type="project" value="UniProtKB-ARBA"/>
</dbReference>
<evidence type="ECO:0000259" key="2">
    <source>
        <dbReference type="Pfam" id="PF02540"/>
    </source>
</evidence>
<evidence type="ECO:0000313" key="4">
    <source>
        <dbReference type="Proteomes" id="UP000179034"/>
    </source>
</evidence>
<feature type="domain" description="NAD/GMP synthase" evidence="2">
    <location>
        <begin position="16"/>
        <end position="79"/>
    </location>
</feature>
<reference evidence="3 4" key="1">
    <citation type="journal article" date="2016" name="Nat. Commun.">
        <title>Thousands of microbial genomes shed light on interconnected biogeochemical processes in an aquifer system.</title>
        <authorList>
            <person name="Anantharaman K."/>
            <person name="Brown C.T."/>
            <person name="Hug L.A."/>
            <person name="Sharon I."/>
            <person name="Castelle C.J."/>
            <person name="Probst A.J."/>
            <person name="Thomas B.C."/>
            <person name="Singh A."/>
            <person name="Wilkins M.J."/>
            <person name="Karaoz U."/>
            <person name="Brodie E.L."/>
            <person name="Williams K.H."/>
            <person name="Hubbard S.S."/>
            <person name="Banfield J.F."/>
        </authorList>
    </citation>
    <scope>NUCLEOTIDE SEQUENCE [LARGE SCALE GENOMIC DNA]</scope>
</reference>
<dbReference type="PIRSF" id="PIRSF006661">
    <property type="entry name" value="PP-lp_UCP006661"/>
    <property type="match status" value="1"/>
</dbReference>
<protein>
    <submittedName>
        <fullName evidence="3">TIGR00268 family protein</fullName>
    </submittedName>
</protein>
<accession>A0A1F5YBP7</accession>
<comment type="caution">
    <text evidence="3">The sequence shown here is derived from an EMBL/GenBank/DDBJ whole genome shotgun (WGS) entry which is preliminary data.</text>
</comment>
<dbReference type="InterPro" id="IPR005232">
    <property type="entry name" value="LarE"/>
</dbReference>
<dbReference type="Proteomes" id="UP000179034">
    <property type="component" value="Unassembled WGS sequence"/>
</dbReference>
<dbReference type="AlphaFoldDB" id="A0A1F5YBP7"/>
<dbReference type="GO" id="GO:0016783">
    <property type="term" value="F:sulfurtransferase activity"/>
    <property type="evidence" value="ECO:0007669"/>
    <property type="project" value="InterPro"/>
</dbReference>
<dbReference type="CDD" id="cd01990">
    <property type="entry name" value="LarE-like"/>
    <property type="match status" value="1"/>
</dbReference>
<dbReference type="InterPro" id="IPR052188">
    <property type="entry name" value="Ni-pincer_cofactor_biosynth"/>
</dbReference>
<dbReference type="SUPFAM" id="SSF52402">
    <property type="entry name" value="Adenine nucleotide alpha hydrolases-like"/>
    <property type="match status" value="1"/>
</dbReference>
<dbReference type="InterPro" id="IPR022310">
    <property type="entry name" value="NAD/GMP_synthase"/>
</dbReference>
<dbReference type="PANTHER" id="PTHR43169">
    <property type="entry name" value="EXSB FAMILY PROTEIN"/>
    <property type="match status" value="1"/>
</dbReference>
<evidence type="ECO:0000256" key="1">
    <source>
        <dbReference type="PIRSR" id="PIRSR006661-1"/>
    </source>
</evidence>
<dbReference type="Pfam" id="PF02540">
    <property type="entry name" value="NAD_synthase"/>
    <property type="match status" value="1"/>
</dbReference>
<dbReference type="EMBL" id="MFIW01000074">
    <property type="protein sequence ID" value="OGF97610.1"/>
    <property type="molecule type" value="Genomic_DNA"/>
</dbReference>
<gene>
    <name evidence="3" type="ORF">A2Z06_01640</name>
</gene>
<proteinExistence type="predicted"/>
<name>A0A1F5YBP7_9BACT</name>
<dbReference type="PANTHER" id="PTHR43169:SF2">
    <property type="entry name" value="NAD_GMP SYNTHASE DOMAIN-CONTAINING PROTEIN"/>
    <property type="match status" value="1"/>
</dbReference>
<organism evidence="3 4">
    <name type="scientific">Candidatus Glassbacteria bacterium RBG_16_58_8</name>
    <dbReference type="NCBI Taxonomy" id="1817866"/>
    <lineage>
        <taxon>Bacteria</taxon>
        <taxon>Candidatus Glassiibacteriota</taxon>
    </lineage>
</organism>